<protein>
    <recommendedName>
        <fullName evidence="4">Carbohydrate-binding domain-containing protein</fullName>
    </recommendedName>
</protein>
<comment type="caution">
    <text evidence="2">The sequence shown here is derived from an EMBL/GenBank/DDBJ whole genome shotgun (WGS) entry which is preliminary data.</text>
</comment>
<dbReference type="InterPro" id="IPR025584">
    <property type="entry name" value="Cthe_2159"/>
</dbReference>
<proteinExistence type="predicted"/>
<name>A0ABT9YUY7_9STRE</name>
<dbReference type="Pfam" id="PF14262">
    <property type="entry name" value="Cthe_2159"/>
    <property type="match status" value="1"/>
</dbReference>
<dbReference type="RefSeq" id="WP_307122565.1">
    <property type="nucleotide sequence ID" value="NZ_JAUSTM010000027.1"/>
</dbReference>
<organism evidence="2 3">
    <name type="scientific">Streptococcus moroccensis</name>
    <dbReference type="NCBI Taxonomy" id="1451356"/>
    <lineage>
        <taxon>Bacteria</taxon>
        <taxon>Bacillati</taxon>
        <taxon>Bacillota</taxon>
        <taxon>Bacilli</taxon>
        <taxon>Lactobacillales</taxon>
        <taxon>Streptococcaceae</taxon>
        <taxon>Streptococcus</taxon>
    </lineage>
</organism>
<evidence type="ECO:0008006" key="4">
    <source>
        <dbReference type="Google" id="ProtNLM"/>
    </source>
</evidence>
<sequence>MKTKTVILGSTLIMLSTGLTACSLTNSTETTSSAVTSVDTEEANTEYFSSVDLTDTYDAAAASTINLSGTSATASGDGVSVDGSVVTISSGGTYILSGESNGVQLLITAADTDTVQVVVTSAEGSKNSLEDSADRTATDYSAAIYSKSAITFNGSGELTVTGNYNNAIKGKKDIKFTGGTYTVTSTVKHAVSANDNLSICDTTMTLSSVKSALYADNEDDTSLGNVYIQSGNFIINAGKKGVHASNNLTVDGGSFDIQSSFEGFEGKVVTINDGEISIVASDDGMNATDWASTAGEMQAQEGVSLVINGGIITITADGDGIDSNNDLTITGGTITVNGPTSNGDGALDYDGTATITGGTFMAIGSAGMAQGLNGEASTQMSFKVDVSGSEGDTITVKDANGETIYTYTATRVFGNIVLSASDLKEGETYTIEVNG</sequence>
<evidence type="ECO:0000256" key="1">
    <source>
        <dbReference type="SAM" id="SignalP"/>
    </source>
</evidence>
<reference evidence="2 3" key="1">
    <citation type="submission" date="2023-07" db="EMBL/GenBank/DDBJ databases">
        <title>Genomic Encyclopedia of Type Strains, Phase IV (KMG-IV): sequencing the most valuable type-strain genomes for metagenomic binning, comparative biology and taxonomic classification.</title>
        <authorList>
            <person name="Goeker M."/>
        </authorList>
    </citation>
    <scope>NUCLEOTIDE SEQUENCE [LARGE SCALE GENOMIC DNA]</scope>
    <source>
        <strain evidence="2 3">DSM 105143</strain>
    </source>
</reference>
<evidence type="ECO:0000313" key="3">
    <source>
        <dbReference type="Proteomes" id="UP001223079"/>
    </source>
</evidence>
<keyword evidence="3" id="KW-1185">Reference proteome</keyword>
<dbReference type="EMBL" id="JAUSTM010000027">
    <property type="protein sequence ID" value="MDQ0223417.1"/>
    <property type="molecule type" value="Genomic_DNA"/>
</dbReference>
<gene>
    <name evidence="2" type="ORF">J2S23_001993</name>
</gene>
<evidence type="ECO:0000313" key="2">
    <source>
        <dbReference type="EMBL" id="MDQ0223417.1"/>
    </source>
</evidence>
<accession>A0ABT9YUY7</accession>
<dbReference type="PROSITE" id="PS51257">
    <property type="entry name" value="PROKAR_LIPOPROTEIN"/>
    <property type="match status" value="1"/>
</dbReference>
<dbReference type="Proteomes" id="UP001223079">
    <property type="component" value="Unassembled WGS sequence"/>
</dbReference>
<keyword evidence="1" id="KW-0732">Signal</keyword>
<feature type="chain" id="PRO_5047059959" description="Carbohydrate-binding domain-containing protein" evidence="1">
    <location>
        <begin position="22"/>
        <end position="435"/>
    </location>
</feature>
<feature type="signal peptide" evidence="1">
    <location>
        <begin position="1"/>
        <end position="21"/>
    </location>
</feature>